<proteinExistence type="predicted"/>
<accession>A0ABW1AR89</accession>
<protein>
    <submittedName>
        <fullName evidence="1">Uncharacterized protein</fullName>
    </submittedName>
</protein>
<gene>
    <name evidence="1" type="ORF">ACFPTN_10500</name>
</gene>
<dbReference type="Proteomes" id="UP001595974">
    <property type="component" value="Unassembled WGS sequence"/>
</dbReference>
<sequence length="79" mass="8426">MPTKDESRAKYSAAVYCLRETVELLKTEGEANTGTTDALLAYQVLSRLAANANAYGVPLADIGLAGYDIEGLLRTPFTA</sequence>
<evidence type="ECO:0000313" key="2">
    <source>
        <dbReference type="Proteomes" id="UP001595974"/>
    </source>
</evidence>
<dbReference type="RefSeq" id="WP_157748530.1">
    <property type="nucleotide sequence ID" value="NZ_JBHSOG010000042.1"/>
</dbReference>
<dbReference type="EMBL" id="JBHSOG010000042">
    <property type="protein sequence ID" value="MFC5769802.1"/>
    <property type="molecule type" value="Genomic_DNA"/>
</dbReference>
<comment type="caution">
    <text evidence="1">The sequence shown here is derived from an EMBL/GenBank/DDBJ whole genome shotgun (WGS) entry which is preliminary data.</text>
</comment>
<organism evidence="1 2">
    <name type="scientific">Thauera sinica</name>
    <dbReference type="NCBI Taxonomy" id="2665146"/>
    <lineage>
        <taxon>Bacteria</taxon>
        <taxon>Pseudomonadati</taxon>
        <taxon>Pseudomonadota</taxon>
        <taxon>Betaproteobacteria</taxon>
        <taxon>Rhodocyclales</taxon>
        <taxon>Zoogloeaceae</taxon>
        <taxon>Thauera</taxon>
    </lineage>
</organism>
<evidence type="ECO:0000313" key="1">
    <source>
        <dbReference type="EMBL" id="MFC5769802.1"/>
    </source>
</evidence>
<name>A0ABW1AR89_9RHOO</name>
<keyword evidence="2" id="KW-1185">Reference proteome</keyword>
<reference evidence="2" key="1">
    <citation type="journal article" date="2019" name="Int. J. Syst. Evol. Microbiol.">
        <title>The Global Catalogue of Microorganisms (GCM) 10K type strain sequencing project: providing services to taxonomists for standard genome sequencing and annotation.</title>
        <authorList>
            <consortium name="The Broad Institute Genomics Platform"/>
            <consortium name="The Broad Institute Genome Sequencing Center for Infectious Disease"/>
            <person name="Wu L."/>
            <person name="Ma J."/>
        </authorList>
    </citation>
    <scope>NUCLEOTIDE SEQUENCE [LARGE SCALE GENOMIC DNA]</scope>
    <source>
        <strain evidence="2">SHR3</strain>
    </source>
</reference>